<dbReference type="EMBL" id="QGKV02001507">
    <property type="protein sequence ID" value="KAF3532504.1"/>
    <property type="molecule type" value="Genomic_DNA"/>
</dbReference>
<evidence type="ECO:0000313" key="2">
    <source>
        <dbReference type="Proteomes" id="UP000266723"/>
    </source>
</evidence>
<reference evidence="1 2" key="1">
    <citation type="journal article" date="2020" name="BMC Genomics">
        <title>Intraspecific diversification of the crop wild relative Brassica cretica Lam. using demographic model selection.</title>
        <authorList>
            <person name="Kioukis A."/>
            <person name="Michalopoulou V.A."/>
            <person name="Briers L."/>
            <person name="Pirintsos S."/>
            <person name="Studholme D.J."/>
            <person name="Pavlidis P."/>
            <person name="Sarris P.F."/>
        </authorList>
    </citation>
    <scope>NUCLEOTIDE SEQUENCE [LARGE SCALE GENOMIC DNA]</scope>
    <source>
        <strain evidence="2">cv. PFS-1207/04</strain>
    </source>
</reference>
<dbReference type="Proteomes" id="UP000266723">
    <property type="component" value="Unassembled WGS sequence"/>
</dbReference>
<accession>A0ABQ7BJV2</accession>
<proteinExistence type="predicted"/>
<comment type="caution">
    <text evidence="1">The sequence shown here is derived from an EMBL/GenBank/DDBJ whole genome shotgun (WGS) entry which is preliminary data.</text>
</comment>
<keyword evidence="2" id="KW-1185">Reference proteome</keyword>
<protein>
    <submittedName>
        <fullName evidence="1">Uncharacterized protein</fullName>
    </submittedName>
</protein>
<gene>
    <name evidence="1" type="ORF">DY000_02039165</name>
</gene>
<evidence type="ECO:0000313" key="1">
    <source>
        <dbReference type="EMBL" id="KAF3532504.1"/>
    </source>
</evidence>
<name>A0ABQ7BJV2_BRACR</name>
<sequence length="51" mass="5762">MARLLRSDRAQSKHGRYVATEHTAWLLCRDRAQAKLGRYVVTDHAHGSVAT</sequence>
<organism evidence="1 2">
    <name type="scientific">Brassica cretica</name>
    <name type="common">Mustard</name>
    <dbReference type="NCBI Taxonomy" id="69181"/>
    <lineage>
        <taxon>Eukaryota</taxon>
        <taxon>Viridiplantae</taxon>
        <taxon>Streptophyta</taxon>
        <taxon>Embryophyta</taxon>
        <taxon>Tracheophyta</taxon>
        <taxon>Spermatophyta</taxon>
        <taxon>Magnoliopsida</taxon>
        <taxon>eudicotyledons</taxon>
        <taxon>Gunneridae</taxon>
        <taxon>Pentapetalae</taxon>
        <taxon>rosids</taxon>
        <taxon>malvids</taxon>
        <taxon>Brassicales</taxon>
        <taxon>Brassicaceae</taxon>
        <taxon>Brassiceae</taxon>
        <taxon>Brassica</taxon>
    </lineage>
</organism>